<feature type="transmembrane region" description="Helical" evidence="1">
    <location>
        <begin position="213"/>
        <end position="233"/>
    </location>
</feature>
<feature type="transmembrane region" description="Helical" evidence="1">
    <location>
        <begin position="177"/>
        <end position="201"/>
    </location>
</feature>
<feature type="transmembrane region" description="Helical" evidence="1">
    <location>
        <begin position="245"/>
        <end position="261"/>
    </location>
</feature>
<evidence type="ECO:0000256" key="1">
    <source>
        <dbReference type="SAM" id="Phobius"/>
    </source>
</evidence>
<dbReference type="EMBL" id="CP165734">
    <property type="protein sequence ID" value="XDV57557.1"/>
    <property type="molecule type" value="Genomic_DNA"/>
</dbReference>
<proteinExistence type="predicted"/>
<sequence length="302" mass="34246">MFGKAILGTPPEPSVADDAELTFVTQSVLPLYNYIENAPPEFRDLLRMSIDAVLRFGVIFPTLVERHRLQRGDELDPILLRYTRVHIRRHPLYFLRQIARDYFNLARNYTFLTRYQRDKYQEFLEHNPPPLPALVPDPTDYNKRLLPTAIAEMRSNSSYFPGDAEKMKIEAPEARPMVLILAIDAIQVLAVAISLGSLLLLPILAFKKRVESVWAIIGIASVTIQINMLAVALCQFAEPRYMYPIWPLLWLVLVLTGWKLWSIATSSRIASGSTFDELFVFGSRAGHAVPELRHAAAATAID</sequence>
<reference evidence="2" key="1">
    <citation type="submission" date="2024-08" db="EMBL/GenBank/DDBJ databases">
        <authorList>
            <person name="Chaddad Z."/>
            <person name="Lamrabet M."/>
            <person name="Bouhnik O."/>
            <person name="Alami S."/>
            <person name="Wipf D."/>
            <person name="Courty P.E."/>
            <person name="Missbah El Idrissi M."/>
        </authorList>
    </citation>
    <scope>NUCLEOTIDE SEQUENCE</scope>
    <source>
        <strain evidence="2">LLZ17</strain>
    </source>
</reference>
<keyword evidence="1" id="KW-0812">Transmembrane</keyword>
<evidence type="ECO:0000313" key="2">
    <source>
        <dbReference type="EMBL" id="XDV57557.1"/>
    </source>
</evidence>
<gene>
    <name evidence="2" type="ORF">AB8Z38_34380</name>
</gene>
<accession>A0AB39XIH3</accession>
<protein>
    <submittedName>
        <fullName evidence="2">Uncharacterized protein</fullName>
    </submittedName>
</protein>
<name>A0AB39XIH3_9BRAD</name>
<keyword evidence="1" id="KW-0472">Membrane</keyword>
<organism evidence="2">
    <name type="scientific">Bradyrhizobium sp. LLZ17</name>
    <dbReference type="NCBI Taxonomy" id="3239388"/>
    <lineage>
        <taxon>Bacteria</taxon>
        <taxon>Pseudomonadati</taxon>
        <taxon>Pseudomonadota</taxon>
        <taxon>Alphaproteobacteria</taxon>
        <taxon>Hyphomicrobiales</taxon>
        <taxon>Nitrobacteraceae</taxon>
        <taxon>Bradyrhizobium</taxon>
    </lineage>
</organism>
<keyword evidence="1" id="KW-1133">Transmembrane helix</keyword>
<dbReference type="RefSeq" id="WP_369721978.1">
    <property type="nucleotide sequence ID" value="NZ_CP165734.1"/>
</dbReference>
<dbReference type="AlphaFoldDB" id="A0AB39XIH3"/>